<dbReference type="EMBL" id="JAIVFQ010000092">
    <property type="protein sequence ID" value="MCC5603786.1"/>
    <property type="molecule type" value="Genomic_DNA"/>
</dbReference>
<evidence type="ECO:0000313" key="2">
    <source>
        <dbReference type="Proteomes" id="UP001199525"/>
    </source>
</evidence>
<sequence>MDYEANQAVNPAGDNATKLALKTLRLFFMPYVLEALGDGNENTAGIALSSRECAIWCIQQLQNHIWRMVRHFELDK</sequence>
<protein>
    <submittedName>
        <fullName evidence="1">Uncharacterized protein</fullName>
    </submittedName>
</protein>
<gene>
    <name evidence="1" type="ORF">LC586_32600</name>
</gene>
<reference evidence="1 2" key="1">
    <citation type="journal article" date="2021" name="Microorganisms">
        <title>Genome Evolution of Filamentous Cyanobacterium Nostoc Species: From Facultative Symbiosis to Free Living.</title>
        <authorList>
            <person name="Huo D."/>
            <person name="Li H."/>
            <person name="Cai F."/>
            <person name="Guo X."/>
            <person name="Qiao Z."/>
            <person name="Wang W."/>
            <person name="Yu G."/>
            <person name="Li R."/>
        </authorList>
    </citation>
    <scope>NUCLEOTIDE SEQUENCE [LARGE SCALE GENOMIC DNA]</scope>
    <source>
        <strain evidence="1 2">CHAB 5714</strain>
    </source>
</reference>
<name>A0ABS8IIV4_9NOSO</name>
<organism evidence="1 2">
    <name type="scientific">Nostoc favosum CHAB5714</name>
    <dbReference type="NCBI Taxonomy" id="2780399"/>
    <lineage>
        <taxon>Bacteria</taxon>
        <taxon>Bacillati</taxon>
        <taxon>Cyanobacteriota</taxon>
        <taxon>Cyanophyceae</taxon>
        <taxon>Nostocales</taxon>
        <taxon>Nostocaceae</taxon>
        <taxon>Nostoc</taxon>
        <taxon>Nostoc favosum</taxon>
    </lineage>
</organism>
<dbReference type="RefSeq" id="WP_229489567.1">
    <property type="nucleotide sequence ID" value="NZ_JAIVFQ010000092.1"/>
</dbReference>
<accession>A0ABS8IIV4</accession>
<keyword evidence="2" id="KW-1185">Reference proteome</keyword>
<dbReference type="Proteomes" id="UP001199525">
    <property type="component" value="Unassembled WGS sequence"/>
</dbReference>
<evidence type="ECO:0000313" key="1">
    <source>
        <dbReference type="EMBL" id="MCC5603786.1"/>
    </source>
</evidence>
<proteinExistence type="predicted"/>
<comment type="caution">
    <text evidence="1">The sequence shown here is derived from an EMBL/GenBank/DDBJ whole genome shotgun (WGS) entry which is preliminary data.</text>
</comment>